<reference evidence="2 3" key="1">
    <citation type="submission" date="2018-06" db="EMBL/GenBank/DDBJ databases">
        <title>Comparative genomics reveals the genomic features of Rhizophagus irregularis, R. cerebriforme, R. diaphanum and Gigaspora rosea, and their symbiotic lifestyle signature.</title>
        <authorList>
            <person name="Morin E."/>
            <person name="San Clemente H."/>
            <person name="Chen E.C.H."/>
            <person name="De La Providencia I."/>
            <person name="Hainaut M."/>
            <person name="Kuo A."/>
            <person name="Kohler A."/>
            <person name="Murat C."/>
            <person name="Tang N."/>
            <person name="Roy S."/>
            <person name="Loubradou J."/>
            <person name="Henrissat B."/>
            <person name="Grigoriev I.V."/>
            <person name="Corradi N."/>
            <person name="Roux C."/>
            <person name="Martin F.M."/>
        </authorList>
    </citation>
    <scope>NUCLEOTIDE SEQUENCE [LARGE SCALE GENOMIC DNA]</scope>
    <source>
        <strain evidence="2 3">DAOM 227022</strain>
    </source>
</reference>
<keyword evidence="3" id="KW-1185">Reference proteome</keyword>
<dbReference type="AlphaFoldDB" id="A0A397SNQ3"/>
<sequence>MDVELDKGIHRPIQNSQNNHSLWNQRQESNSTSISFNFSYHGVGHYESSMAIRLPTFQENDASRTNQVSREESGTFSIENHGNGTNQSSSTSGGKFDILCPEGKDCQIHVRNVGSLRTNVNGRRDVPEQQVCCAAEGKLHEDTEQLFEFCPNERTIIDLQTSIGKLRRIGTLENASWTKEEIRPRKCNFVLANHKNNNSDSNGIVSKMSTSSDRDESERLRHHLPMVVDSFVNEPVRRDIATSIGCKLPIRSDEPEKLTYYMMCVAKYGFEHIIFIGEMIYGIVFLDCYGRVFQYEDMCQVLWPLGESLEEVRSKLKSNKQEDQVVWIAERDGIIYEIPFDLPKPEQTNTNAIKGKKNKRSKKKKHN</sequence>
<name>A0A397SNQ3_9GLOM</name>
<evidence type="ECO:0000313" key="2">
    <source>
        <dbReference type="EMBL" id="RIA87840.1"/>
    </source>
</evidence>
<organism evidence="2 3">
    <name type="scientific">Glomus cerebriforme</name>
    <dbReference type="NCBI Taxonomy" id="658196"/>
    <lineage>
        <taxon>Eukaryota</taxon>
        <taxon>Fungi</taxon>
        <taxon>Fungi incertae sedis</taxon>
        <taxon>Mucoromycota</taxon>
        <taxon>Glomeromycotina</taxon>
        <taxon>Glomeromycetes</taxon>
        <taxon>Glomerales</taxon>
        <taxon>Glomeraceae</taxon>
        <taxon>Glomus</taxon>
    </lineage>
</organism>
<feature type="compositionally biased region" description="Low complexity" evidence="1">
    <location>
        <begin position="82"/>
        <end position="93"/>
    </location>
</feature>
<evidence type="ECO:0000256" key="1">
    <source>
        <dbReference type="SAM" id="MobiDB-lite"/>
    </source>
</evidence>
<dbReference type="OrthoDB" id="2371799at2759"/>
<feature type="region of interest" description="Disordered" evidence="1">
    <location>
        <begin position="342"/>
        <end position="367"/>
    </location>
</feature>
<dbReference type="EMBL" id="QKYT01000290">
    <property type="protein sequence ID" value="RIA87840.1"/>
    <property type="molecule type" value="Genomic_DNA"/>
</dbReference>
<accession>A0A397SNQ3</accession>
<feature type="compositionally biased region" description="Polar residues" evidence="1">
    <location>
        <begin position="59"/>
        <end position="80"/>
    </location>
</feature>
<evidence type="ECO:0000313" key="3">
    <source>
        <dbReference type="Proteomes" id="UP000265703"/>
    </source>
</evidence>
<protein>
    <submittedName>
        <fullName evidence="2">Uncharacterized protein</fullName>
    </submittedName>
</protein>
<comment type="caution">
    <text evidence="2">The sequence shown here is derived from an EMBL/GenBank/DDBJ whole genome shotgun (WGS) entry which is preliminary data.</text>
</comment>
<dbReference type="Proteomes" id="UP000265703">
    <property type="component" value="Unassembled WGS sequence"/>
</dbReference>
<gene>
    <name evidence="2" type="ORF">C1645_827202</name>
</gene>
<proteinExistence type="predicted"/>
<feature type="region of interest" description="Disordered" evidence="1">
    <location>
        <begin position="59"/>
        <end position="93"/>
    </location>
</feature>
<feature type="compositionally biased region" description="Basic residues" evidence="1">
    <location>
        <begin position="354"/>
        <end position="367"/>
    </location>
</feature>